<dbReference type="AlphaFoldDB" id="A0A5A7THK5"/>
<dbReference type="EMBL" id="SSTE01016683">
    <property type="protein sequence ID" value="KAA0041107.1"/>
    <property type="molecule type" value="Genomic_DNA"/>
</dbReference>
<name>A0A5A7THK5_CUCMM</name>
<sequence length="116" mass="13302">MLSSHLRWDLHLMFGVTVDALSAGVGGFTSITTKAISINTFHFWLVEESVILAMQADEVFYLEDRKNDEHMEVDTLCRLDIYLTMVERPIVHHVADFIIDDDEQLSHQTGSSYDKQ</sequence>
<evidence type="ECO:0000313" key="2">
    <source>
        <dbReference type="Proteomes" id="UP000321393"/>
    </source>
</evidence>
<evidence type="ECO:0000313" key="1">
    <source>
        <dbReference type="EMBL" id="KAA0041107.1"/>
    </source>
</evidence>
<proteinExistence type="predicted"/>
<reference evidence="1 2" key="1">
    <citation type="submission" date="2019-08" db="EMBL/GenBank/DDBJ databases">
        <title>Draft genome sequences of two oriental melons (Cucumis melo L. var makuwa).</title>
        <authorList>
            <person name="Kwon S.-Y."/>
        </authorList>
    </citation>
    <scope>NUCLEOTIDE SEQUENCE [LARGE SCALE GENOMIC DNA]</scope>
    <source>
        <strain evidence="2">cv. SW 3</strain>
        <tissue evidence="1">Leaf</tissue>
    </source>
</reference>
<dbReference type="Proteomes" id="UP000321393">
    <property type="component" value="Unassembled WGS sequence"/>
</dbReference>
<comment type="caution">
    <text evidence="1">The sequence shown here is derived from an EMBL/GenBank/DDBJ whole genome shotgun (WGS) entry which is preliminary data.</text>
</comment>
<organism evidence="1 2">
    <name type="scientific">Cucumis melo var. makuwa</name>
    <name type="common">Oriental melon</name>
    <dbReference type="NCBI Taxonomy" id="1194695"/>
    <lineage>
        <taxon>Eukaryota</taxon>
        <taxon>Viridiplantae</taxon>
        <taxon>Streptophyta</taxon>
        <taxon>Embryophyta</taxon>
        <taxon>Tracheophyta</taxon>
        <taxon>Spermatophyta</taxon>
        <taxon>Magnoliopsida</taxon>
        <taxon>eudicotyledons</taxon>
        <taxon>Gunneridae</taxon>
        <taxon>Pentapetalae</taxon>
        <taxon>rosids</taxon>
        <taxon>fabids</taxon>
        <taxon>Cucurbitales</taxon>
        <taxon>Cucurbitaceae</taxon>
        <taxon>Benincaseae</taxon>
        <taxon>Cucumis</taxon>
    </lineage>
</organism>
<accession>A0A5A7THK5</accession>
<protein>
    <submittedName>
        <fullName evidence="1">Uncharacterized protein</fullName>
    </submittedName>
</protein>
<gene>
    <name evidence="1" type="ORF">E6C27_scaffold128G00100</name>
</gene>